<dbReference type="Proteomes" id="UP001168877">
    <property type="component" value="Unassembled WGS sequence"/>
</dbReference>
<evidence type="ECO:0000313" key="2">
    <source>
        <dbReference type="EMBL" id="KAK0577926.1"/>
    </source>
</evidence>
<evidence type="ECO:0000256" key="1">
    <source>
        <dbReference type="SAM" id="MobiDB-lite"/>
    </source>
</evidence>
<dbReference type="EMBL" id="JAUESC010000385">
    <property type="protein sequence ID" value="KAK0577926.1"/>
    <property type="molecule type" value="Genomic_DNA"/>
</dbReference>
<protein>
    <submittedName>
        <fullName evidence="2">Uncharacterized protein</fullName>
    </submittedName>
</protein>
<feature type="region of interest" description="Disordered" evidence="1">
    <location>
        <begin position="1"/>
        <end position="33"/>
    </location>
</feature>
<reference evidence="2" key="2">
    <citation type="submission" date="2023-06" db="EMBL/GenBank/DDBJ databases">
        <authorList>
            <person name="Swenson N.G."/>
            <person name="Wegrzyn J.L."/>
            <person name="Mcevoy S.L."/>
        </authorList>
    </citation>
    <scope>NUCLEOTIDE SEQUENCE</scope>
    <source>
        <strain evidence="2">NS2018</strain>
        <tissue evidence="2">Leaf</tissue>
    </source>
</reference>
<keyword evidence="3" id="KW-1185">Reference proteome</keyword>
<accession>A0AA39RQN1</accession>
<sequence>MTTPVHEMPRQNSVLDSRAQAISPSPSQLATAAPHTTADIATAGCRDFSIIPANSRATSGSNRAISAMPGNAPVATLVALDNAPVAHLAVPETKTVAHLETGLAAHPPAATATHPMKIPLTDFTCQKKFPAKSFRSLDVDNTI</sequence>
<dbReference type="AlphaFoldDB" id="A0AA39RQN1"/>
<proteinExistence type="predicted"/>
<comment type="caution">
    <text evidence="2">The sequence shown here is derived from an EMBL/GenBank/DDBJ whole genome shotgun (WGS) entry which is preliminary data.</text>
</comment>
<gene>
    <name evidence="2" type="ORF">LWI29_002446</name>
</gene>
<organism evidence="2 3">
    <name type="scientific">Acer saccharum</name>
    <name type="common">Sugar maple</name>
    <dbReference type="NCBI Taxonomy" id="4024"/>
    <lineage>
        <taxon>Eukaryota</taxon>
        <taxon>Viridiplantae</taxon>
        <taxon>Streptophyta</taxon>
        <taxon>Embryophyta</taxon>
        <taxon>Tracheophyta</taxon>
        <taxon>Spermatophyta</taxon>
        <taxon>Magnoliopsida</taxon>
        <taxon>eudicotyledons</taxon>
        <taxon>Gunneridae</taxon>
        <taxon>Pentapetalae</taxon>
        <taxon>rosids</taxon>
        <taxon>malvids</taxon>
        <taxon>Sapindales</taxon>
        <taxon>Sapindaceae</taxon>
        <taxon>Hippocastanoideae</taxon>
        <taxon>Acereae</taxon>
        <taxon>Acer</taxon>
    </lineage>
</organism>
<reference evidence="2" key="1">
    <citation type="journal article" date="2022" name="Plant J.">
        <title>Strategies of tolerance reflected in two North American maple genomes.</title>
        <authorList>
            <person name="McEvoy S.L."/>
            <person name="Sezen U.U."/>
            <person name="Trouern-Trend A."/>
            <person name="McMahon S.M."/>
            <person name="Schaberg P.G."/>
            <person name="Yang J."/>
            <person name="Wegrzyn J.L."/>
            <person name="Swenson N.G."/>
        </authorList>
    </citation>
    <scope>NUCLEOTIDE SEQUENCE</scope>
    <source>
        <strain evidence="2">NS2018</strain>
    </source>
</reference>
<feature type="compositionally biased region" description="Polar residues" evidence="1">
    <location>
        <begin position="10"/>
        <end position="30"/>
    </location>
</feature>
<evidence type="ECO:0000313" key="3">
    <source>
        <dbReference type="Proteomes" id="UP001168877"/>
    </source>
</evidence>
<name>A0AA39RQN1_ACESA</name>